<feature type="transmembrane region" description="Helical" evidence="1">
    <location>
        <begin position="6"/>
        <end position="24"/>
    </location>
</feature>
<comment type="caution">
    <text evidence="2">The sequence shown here is derived from an EMBL/GenBank/DDBJ whole genome shotgun (WGS) entry which is preliminary data.</text>
</comment>
<dbReference type="RefSeq" id="WP_085050660.1">
    <property type="nucleotide sequence ID" value="NZ_LNQR01000003.1"/>
</dbReference>
<sequence length="127" mass="15142">MPRSDYLGTLSALLFIIANAYYPAKIITRQLIGQTKETAQFFQGYLKVHILLNLLGLWVLFFHGHYADERNIVLQMSFLVTIWLSVVGTMMYFKWPYRYYREMKLLHSQQLMFYVWIALIIWGHSII</sequence>
<evidence type="ECO:0000256" key="1">
    <source>
        <dbReference type="SAM" id="Phobius"/>
    </source>
</evidence>
<proteinExistence type="predicted"/>
<keyword evidence="1" id="KW-0472">Membrane</keyword>
<keyword evidence="1" id="KW-0812">Transmembrane</keyword>
<organism evidence="2 3">
    <name type="scientific">Candidatus Magnetominusculus xianensis</name>
    <dbReference type="NCBI Taxonomy" id="1748249"/>
    <lineage>
        <taxon>Bacteria</taxon>
        <taxon>Pseudomonadati</taxon>
        <taxon>Nitrospirota</taxon>
        <taxon>Nitrospiria</taxon>
        <taxon>Nitrospirales</taxon>
        <taxon>Nitrospiraceae</taxon>
        <taxon>Candidatus Magnetominusculus</taxon>
    </lineage>
</organism>
<feature type="transmembrane region" description="Helical" evidence="1">
    <location>
        <begin position="45"/>
        <end position="66"/>
    </location>
</feature>
<feature type="transmembrane region" description="Helical" evidence="1">
    <location>
        <begin position="105"/>
        <end position="124"/>
    </location>
</feature>
<keyword evidence="1" id="KW-1133">Transmembrane helix</keyword>
<evidence type="ECO:0000313" key="3">
    <source>
        <dbReference type="Proteomes" id="UP000060487"/>
    </source>
</evidence>
<name>A0ABR5SP29_9BACT</name>
<dbReference type="EMBL" id="LNQR01000003">
    <property type="protein sequence ID" value="KWT94835.1"/>
    <property type="molecule type" value="Genomic_DNA"/>
</dbReference>
<protein>
    <submittedName>
        <fullName evidence="2">Magnetosome protein Mad2</fullName>
    </submittedName>
</protein>
<gene>
    <name evidence="2" type="primary">mad2</name>
    <name evidence="2" type="ORF">ASN18_0124</name>
</gene>
<accession>A0ABR5SP29</accession>
<feature type="transmembrane region" description="Helical" evidence="1">
    <location>
        <begin position="72"/>
        <end position="93"/>
    </location>
</feature>
<keyword evidence="3" id="KW-1185">Reference proteome</keyword>
<evidence type="ECO:0000313" key="2">
    <source>
        <dbReference type="EMBL" id="KWT94835.1"/>
    </source>
</evidence>
<dbReference type="Proteomes" id="UP000060487">
    <property type="component" value="Unassembled WGS sequence"/>
</dbReference>
<reference evidence="2 3" key="1">
    <citation type="submission" date="2015-11" db="EMBL/GenBank/DDBJ databases">
        <authorList>
            <person name="Lin W."/>
        </authorList>
    </citation>
    <scope>NUCLEOTIDE SEQUENCE [LARGE SCALE GENOMIC DNA]</scope>
    <source>
        <strain evidence="2 3">HCH-1</strain>
    </source>
</reference>